<dbReference type="HOGENOM" id="CLU_1469563_0_0_1"/>
<reference evidence="9" key="1">
    <citation type="submission" date="2012-12" db="EMBL/GenBank/DDBJ databases">
        <authorList>
            <person name="Hellsten U."/>
            <person name="Grimwood J."/>
            <person name="Chapman J.A."/>
            <person name="Shapiro H."/>
            <person name="Aerts A."/>
            <person name="Otillar R.P."/>
            <person name="Terry A.Y."/>
            <person name="Boore J.L."/>
            <person name="Simakov O."/>
            <person name="Marletaz F."/>
            <person name="Cho S.-J."/>
            <person name="Edsinger-Gonzales E."/>
            <person name="Havlak P."/>
            <person name="Kuo D.-H."/>
            <person name="Larsson T."/>
            <person name="Lv J."/>
            <person name="Arendt D."/>
            <person name="Savage R."/>
            <person name="Osoegawa K."/>
            <person name="de Jong P."/>
            <person name="Lindberg D.R."/>
            <person name="Seaver E.C."/>
            <person name="Weisblat D.A."/>
            <person name="Putnam N.H."/>
            <person name="Grigoriev I.V."/>
            <person name="Rokhsar D.S."/>
        </authorList>
    </citation>
    <scope>NUCLEOTIDE SEQUENCE</scope>
    <source>
        <strain evidence="9">I ESC-2004</strain>
    </source>
</reference>
<proteinExistence type="inferred from homology"/>
<dbReference type="AlphaFoldDB" id="R7V4C1"/>
<name>R7V4C1_CAPTE</name>
<dbReference type="EnsemblMetazoa" id="CapteT119174">
    <property type="protein sequence ID" value="CapteP119174"/>
    <property type="gene ID" value="CapteG119174"/>
</dbReference>
<dbReference type="InterPro" id="IPR046791">
    <property type="entry name" value="Polycystin_dom"/>
</dbReference>
<evidence type="ECO:0000256" key="4">
    <source>
        <dbReference type="ARBA" id="ARBA00022989"/>
    </source>
</evidence>
<keyword evidence="5" id="KW-0472">Membrane</keyword>
<evidence type="ECO:0000256" key="1">
    <source>
        <dbReference type="ARBA" id="ARBA00004141"/>
    </source>
</evidence>
<evidence type="ECO:0000256" key="2">
    <source>
        <dbReference type="ARBA" id="ARBA00007200"/>
    </source>
</evidence>
<comment type="similarity">
    <text evidence="2">Belongs to the polycystin family.</text>
</comment>
<dbReference type="STRING" id="283909.R7V4C1"/>
<protein>
    <recommendedName>
        <fullName evidence="6">Polycystin domain-containing protein</fullName>
    </recommendedName>
</protein>
<keyword evidence="9" id="KW-1185">Reference proteome</keyword>
<dbReference type="Proteomes" id="UP000014760">
    <property type="component" value="Unassembled WGS sequence"/>
</dbReference>
<sequence length="184" mass="20953">MYDYRGYPTTKRERKFVVDGFNFRVGPSRLRQLRVPPEMCDVAVEMAKSSHVCNIGYSMWSQEEKTFLPRWQAPHTNYTPESTLEKAFEYQTAIDLVGIPNWGLHSTYSGGGYVADMGITEGQARKMAAKLQDSNWLDLYSRMIALEFTTYNANSNLFTYVLYTIEFPPIGGATAFPKISSIQV</sequence>
<dbReference type="GO" id="GO:0050982">
    <property type="term" value="P:detection of mechanical stimulus"/>
    <property type="evidence" value="ECO:0007669"/>
    <property type="project" value="TreeGrafter"/>
</dbReference>
<dbReference type="InterPro" id="IPR051223">
    <property type="entry name" value="Polycystin"/>
</dbReference>
<dbReference type="EMBL" id="KB296906">
    <property type="protein sequence ID" value="ELU11186.1"/>
    <property type="molecule type" value="Genomic_DNA"/>
</dbReference>
<evidence type="ECO:0000259" key="6">
    <source>
        <dbReference type="Pfam" id="PF20519"/>
    </source>
</evidence>
<dbReference type="OMA" id="FESANGQ"/>
<dbReference type="GO" id="GO:0005262">
    <property type="term" value="F:calcium channel activity"/>
    <property type="evidence" value="ECO:0007669"/>
    <property type="project" value="TreeGrafter"/>
</dbReference>
<dbReference type="PANTHER" id="PTHR10877:SF150">
    <property type="entry name" value="REJ DOMAIN-CONTAINING PROTEIN"/>
    <property type="match status" value="1"/>
</dbReference>
<keyword evidence="4" id="KW-1133">Transmembrane helix</keyword>
<dbReference type="GO" id="GO:0016020">
    <property type="term" value="C:membrane"/>
    <property type="evidence" value="ECO:0007669"/>
    <property type="project" value="UniProtKB-SubCell"/>
</dbReference>
<accession>R7V4C1</accession>
<evidence type="ECO:0000313" key="9">
    <source>
        <dbReference type="Proteomes" id="UP000014760"/>
    </source>
</evidence>
<evidence type="ECO:0000256" key="5">
    <source>
        <dbReference type="ARBA" id="ARBA00023136"/>
    </source>
</evidence>
<keyword evidence="3" id="KW-0812">Transmembrane</keyword>
<comment type="subcellular location">
    <subcellularLocation>
        <location evidence="1">Membrane</location>
        <topology evidence="1">Multi-pass membrane protein</topology>
    </subcellularLocation>
</comment>
<dbReference type="Pfam" id="PF20519">
    <property type="entry name" value="Polycystin_dom"/>
    <property type="match status" value="1"/>
</dbReference>
<dbReference type="PANTHER" id="PTHR10877">
    <property type="entry name" value="POLYCYSTIN FAMILY MEMBER"/>
    <property type="match status" value="1"/>
</dbReference>
<feature type="domain" description="Polycystin" evidence="6">
    <location>
        <begin position="22"/>
        <end position="183"/>
    </location>
</feature>
<evidence type="ECO:0000313" key="7">
    <source>
        <dbReference type="EMBL" id="ELU11186.1"/>
    </source>
</evidence>
<organism evidence="7">
    <name type="scientific">Capitella teleta</name>
    <name type="common">Polychaete worm</name>
    <dbReference type="NCBI Taxonomy" id="283909"/>
    <lineage>
        <taxon>Eukaryota</taxon>
        <taxon>Metazoa</taxon>
        <taxon>Spiralia</taxon>
        <taxon>Lophotrochozoa</taxon>
        <taxon>Annelida</taxon>
        <taxon>Polychaeta</taxon>
        <taxon>Sedentaria</taxon>
        <taxon>Scolecida</taxon>
        <taxon>Capitellidae</taxon>
        <taxon>Capitella</taxon>
    </lineage>
</organism>
<dbReference type="OrthoDB" id="444119at2759"/>
<evidence type="ECO:0000256" key="3">
    <source>
        <dbReference type="ARBA" id="ARBA00022692"/>
    </source>
</evidence>
<evidence type="ECO:0000313" key="8">
    <source>
        <dbReference type="EnsemblMetazoa" id="CapteP119174"/>
    </source>
</evidence>
<gene>
    <name evidence="7" type="ORF">CAPTEDRAFT_119174</name>
</gene>
<reference evidence="8" key="3">
    <citation type="submission" date="2015-06" db="UniProtKB">
        <authorList>
            <consortium name="EnsemblMetazoa"/>
        </authorList>
    </citation>
    <scope>IDENTIFICATION</scope>
</reference>
<dbReference type="EMBL" id="AMQN01005844">
    <property type="status" value="NOT_ANNOTATED_CDS"/>
    <property type="molecule type" value="Genomic_DNA"/>
</dbReference>
<reference evidence="7 9" key="2">
    <citation type="journal article" date="2013" name="Nature">
        <title>Insights into bilaterian evolution from three spiralian genomes.</title>
        <authorList>
            <person name="Simakov O."/>
            <person name="Marletaz F."/>
            <person name="Cho S.J."/>
            <person name="Edsinger-Gonzales E."/>
            <person name="Havlak P."/>
            <person name="Hellsten U."/>
            <person name="Kuo D.H."/>
            <person name="Larsson T."/>
            <person name="Lv J."/>
            <person name="Arendt D."/>
            <person name="Savage R."/>
            <person name="Osoegawa K."/>
            <person name="de Jong P."/>
            <person name="Grimwood J."/>
            <person name="Chapman J.A."/>
            <person name="Shapiro H."/>
            <person name="Aerts A."/>
            <person name="Otillar R.P."/>
            <person name="Terry A.Y."/>
            <person name="Boore J.L."/>
            <person name="Grigoriev I.V."/>
            <person name="Lindberg D.R."/>
            <person name="Seaver E.C."/>
            <person name="Weisblat D.A."/>
            <person name="Putnam N.H."/>
            <person name="Rokhsar D.S."/>
        </authorList>
    </citation>
    <scope>NUCLEOTIDE SEQUENCE</scope>
    <source>
        <strain evidence="7 9">I ESC-2004</strain>
    </source>
</reference>